<dbReference type="SUPFAM" id="SSF46785">
    <property type="entry name" value="Winged helix' DNA-binding domain"/>
    <property type="match status" value="1"/>
</dbReference>
<dbReference type="Pfam" id="PF01022">
    <property type="entry name" value="HTH_5"/>
    <property type="match status" value="1"/>
</dbReference>
<dbReference type="CDD" id="cd00090">
    <property type="entry name" value="HTH_ARSR"/>
    <property type="match status" value="1"/>
</dbReference>
<protein>
    <submittedName>
        <fullName evidence="4">ArsR/SmtB family transcription factor</fullName>
    </submittedName>
</protein>
<dbReference type="EMBL" id="JBHTIU010000002">
    <property type="protein sequence ID" value="MFD0867692.1"/>
    <property type="molecule type" value="Genomic_DNA"/>
</dbReference>
<dbReference type="Gene3D" id="1.10.10.10">
    <property type="entry name" value="Winged helix-like DNA-binding domain superfamily/Winged helix DNA-binding domain"/>
    <property type="match status" value="1"/>
</dbReference>
<keyword evidence="1" id="KW-0238">DNA-binding</keyword>
<feature type="region of interest" description="Disordered" evidence="2">
    <location>
        <begin position="197"/>
        <end position="223"/>
    </location>
</feature>
<dbReference type="PANTHER" id="PTHR38600">
    <property type="entry name" value="TRANSCRIPTIONAL REGULATORY PROTEIN"/>
    <property type="match status" value="1"/>
</dbReference>
<dbReference type="InterPro" id="IPR036390">
    <property type="entry name" value="WH_DNA-bd_sf"/>
</dbReference>
<organism evidence="4 5">
    <name type="scientific">Paenibacillus residui</name>
    <dbReference type="NCBI Taxonomy" id="629724"/>
    <lineage>
        <taxon>Bacteria</taxon>
        <taxon>Bacillati</taxon>
        <taxon>Bacillota</taxon>
        <taxon>Bacilli</taxon>
        <taxon>Bacillales</taxon>
        <taxon>Paenibacillaceae</taxon>
        <taxon>Paenibacillus</taxon>
    </lineage>
</organism>
<name>A0ABW3D5N3_9BACL</name>
<gene>
    <name evidence="4" type="ORF">ACFQ03_00840</name>
</gene>
<dbReference type="RefSeq" id="WP_144935461.1">
    <property type="nucleotide sequence ID" value="NZ_JBHTIU010000002.1"/>
</dbReference>
<evidence type="ECO:0000256" key="2">
    <source>
        <dbReference type="SAM" id="MobiDB-lite"/>
    </source>
</evidence>
<dbReference type="InterPro" id="IPR001845">
    <property type="entry name" value="HTH_ArsR_DNA-bd_dom"/>
</dbReference>
<dbReference type="Proteomes" id="UP001597120">
    <property type="component" value="Unassembled WGS sequence"/>
</dbReference>
<evidence type="ECO:0000259" key="3">
    <source>
        <dbReference type="SMART" id="SM00418"/>
    </source>
</evidence>
<evidence type="ECO:0000313" key="5">
    <source>
        <dbReference type="Proteomes" id="UP001597120"/>
    </source>
</evidence>
<feature type="domain" description="HTH arsR-type" evidence="3">
    <location>
        <begin position="13"/>
        <end position="85"/>
    </location>
</feature>
<accession>A0ABW3D5N3</accession>
<feature type="compositionally biased region" description="Basic and acidic residues" evidence="2">
    <location>
        <begin position="208"/>
        <end position="223"/>
    </location>
</feature>
<dbReference type="PANTHER" id="PTHR38600:SF2">
    <property type="entry name" value="SLL0088 PROTEIN"/>
    <property type="match status" value="1"/>
</dbReference>
<dbReference type="InterPro" id="IPR011991">
    <property type="entry name" value="ArsR-like_HTH"/>
</dbReference>
<dbReference type="InterPro" id="IPR036388">
    <property type="entry name" value="WH-like_DNA-bd_sf"/>
</dbReference>
<comment type="caution">
    <text evidence="4">The sequence shown here is derived from an EMBL/GenBank/DDBJ whole genome shotgun (WGS) entry which is preliminary data.</text>
</comment>
<keyword evidence="5" id="KW-1185">Reference proteome</keyword>
<reference evidence="5" key="1">
    <citation type="journal article" date="2019" name="Int. J. Syst. Evol. Microbiol.">
        <title>The Global Catalogue of Microorganisms (GCM) 10K type strain sequencing project: providing services to taxonomists for standard genome sequencing and annotation.</title>
        <authorList>
            <consortium name="The Broad Institute Genomics Platform"/>
            <consortium name="The Broad Institute Genome Sequencing Center for Infectious Disease"/>
            <person name="Wu L."/>
            <person name="Ma J."/>
        </authorList>
    </citation>
    <scope>NUCLEOTIDE SEQUENCE [LARGE SCALE GENOMIC DNA]</scope>
    <source>
        <strain evidence="5">CCUG 57263</strain>
    </source>
</reference>
<sequence>MNQLPYLMIDKFDQLKALSDPFRARIVMLLIENSYTGQQLAQQLEIPRSKIHYHLNELEKNELIRVNRTEVKNGIIQKFYRSVARGFFPSPDLLPHATEVSDYFRESTISSLDRAKLRALSAPERAFQHTSPDKNSWPRTSMQAEVRATEEQFVEWLRKFRKLVAELAEIECGDEGNLYYISTVAFEIDEPWFNIEDENQGGLSFDENSEKIDPPNKENLDKQ</sequence>
<dbReference type="SMART" id="SM00418">
    <property type="entry name" value="HTH_ARSR"/>
    <property type="match status" value="1"/>
</dbReference>
<evidence type="ECO:0000313" key="4">
    <source>
        <dbReference type="EMBL" id="MFD0867692.1"/>
    </source>
</evidence>
<proteinExistence type="predicted"/>
<evidence type="ECO:0000256" key="1">
    <source>
        <dbReference type="ARBA" id="ARBA00023125"/>
    </source>
</evidence>